<feature type="transmembrane region" description="Helical" evidence="4">
    <location>
        <begin position="362"/>
        <end position="384"/>
    </location>
</feature>
<gene>
    <name evidence="6" type="ORF">IBL26_06830</name>
</gene>
<dbReference type="InterPro" id="IPR020846">
    <property type="entry name" value="MFS_dom"/>
</dbReference>
<dbReference type="CDD" id="cd17355">
    <property type="entry name" value="MFS_YcxA_like"/>
    <property type="match status" value="1"/>
</dbReference>
<evidence type="ECO:0000256" key="4">
    <source>
        <dbReference type="SAM" id="Phobius"/>
    </source>
</evidence>
<evidence type="ECO:0000259" key="5">
    <source>
        <dbReference type="PROSITE" id="PS50850"/>
    </source>
</evidence>
<feature type="transmembrane region" description="Helical" evidence="4">
    <location>
        <begin position="54"/>
        <end position="76"/>
    </location>
</feature>
<feature type="transmembrane region" description="Helical" evidence="4">
    <location>
        <begin position="273"/>
        <end position="294"/>
    </location>
</feature>
<reference evidence="6 7" key="1">
    <citation type="journal article" date="2013" name="Int. J. Syst. Evol. Microbiol.">
        <title>Roseomonas aerophila sp. nov., isolated from air.</title>
        <authorList>
            <person name="Kim S.J."/>
            <person name="Weon H.Y."/>
            <person name="Ahn J.H."/>
            <person name="Hong S.B."/>
            <person name="Seok S.J."/>
            <person name="Whang K.S."/>
            <person name="Kwon S.W."/>
        </authorList>
    </citation>
    <scope>NUCLEOTIDE SEQUENCE [LARGE SCALE GENOMIC DNA]</scope>
    <source>
        <strain evidence="6 7">NBRC 108923</strain>
    </source>
</reference>
<dbReference type="InterPro" id="IPR011701">
    <property type="entry name" value="MFS"/>
</dbReference>
<protein>
    <submittedName>
        <fullName evidence="6">MFS transporter</fullName>
    </submittedName>
</protein>
<dbReference type="RefSeq" id="WP_187783722.1">
    <property type="nucleotide sequence ID" value="NZ_JACTVA010000008.1"/>
</dbReference>
<sequence length="425" mass="44818">MSIIRRRPFGQNYAFVVIGVIFLALLAAAGLRSTPGVLILPLEQAFGWGRSTTALSAGIGIFLYGMVGPFAAALMASFGLRRTVLSALALMALSTGASAFMTQPWHLVLTWGVMSGIGSGAVAIVLGATIVNRWFVSNRGLMMGLLTASTATGTLIFLPALAWLAQSGGWRPVVITVSIVAACMIPLVWLLVPERPSDAGLVPYGTPPGTVPAEQKRTGILASAFGSLARAARTRAFWYLFATFFVCGFTTNGLVGTHLIALCGDMGIPEVRAAGLLALMGIFDLVGTTLSGWLTDRYDPRKLLFMYYGLRGLSLIYLPYSDFSFYSLSIFAIFYGLDWIATVPPTLRLATEAFGERDAPVVFGWIAAGHQIGAATAAFLGGLLRDTQGDYLGMFIFAGMTGLVAAGISLAIRRGPATSAATAAA</sequence>
<dbReference type="Gene3D" id="1.20.1250.20">
    <property type="entry name" value="MFS general substrate transporter like domains"/>
    <property type="match status" value="2"/>
</dbReference>
<name>A0ABR7RJQ8_9PROT</name>
<feature type="transmembrane region" description="Helical" evidence="4">
    <location>
        <begin position="108"/>
        <end position="131"/>
    </location>
</feature>
<feature type="transmembrane region" description="Helical" evidence="4">
    <location>
        <begin position="143"/>
        <end position="164"/>
    </location>
</feature>
<feature type="transmembrane region" description="Helical" evidence="4">
    <location>
        <begin position="315"/>
        <end position="337"/>
    </location>
</feature>
<dbReference type="PANTHER" id="PTHR11360:SF290">
    <property type="entry name" value="MONOCARBOXYLATE MFS PERMEASE"/>
    <property type="match status" value="1"/>
</dbReference>
<organism evidence="6 7">
    <name type="scientific">Teichococcus aerophilus</name>
    <dbReference type="NCBI Taxonomy" id="1224513"/>
    <lineage>
        <taxon>Bacteria</taxon>
        <taxon>Pseudomonadati</taxon>
        <taxon>Pseudomonadota</taxon>
        <taxon>Alphaproteobacteria</taxon>
        <taxon>Acetobacterales</taxon>
        <taxon>Roseomonadaceae</taxon>
        <taxon>Roseomonas</taxon>
    </lineage>
</organism>
<feature type="transmembrane region" description="Helical" evidence="4">
    <location>
        <begin position="83"/>
        <end position="102"/>
    </location>
</feature>
<dbReference type="InterPro" id="IPR036259">
    <property type="entry name" value="MFS_trans_sf"/>
</dbReference>
<keyword evidence="1 4" id="KW-0812">Transmembrane</keyword>
<evidence type="ECO:0000313" key="7">
    <source>
        <dbReference type="Proteomes" id="UP000626026"/>
    </source>
</evidence>
<keyword evidence="7" id="KW-1185">Reference proteome</keyword>
<feature type="transmembrane region" description="Helical" evidence="4">
    <location>
        <begin position="391"/>
        <end position="412"/>
    </location>
</feature>
<feature type="transmembrane region" description="Helical" evidence="4">
    <location>
        <begin position="237"/>
        <end position="261"/>
    </location>
</feature>
<keyword evidence="3 4" id="KW-0472">Membrane</keyword>
<dbReference type="PROSITE" id="PS50850">
    <property type="entry name" value="MFS"/>
    <property type="match status" value="1"/>
</dbReference>
<evidence type="ECO:0000313" key="6">
    <source>
        <dbReference type="EMBL" id="MBC9206546.1"/>
    </source>
</evidence>
<dbReference type="SUPFAM" id="SSF103473">
    <property type="entry name" value="MFS general substrate transporter"/>
    <property type="match status" value="1"/>
</dbReference>
<comment type="caution">
    <text evidence="6">The sequence shown here is derived from an EMBL/GenBank/DDBJ whole genome shotgun (WGS) entry which is preliminary data.</text>
</comment>
<feature type="domain" description="Major facilitator superfamily (MFS) profile" evidence="5">
    <location>
        <begin position="16"/>
        <end position="417"/>
    </location>
</feature>
<accession>A0ABR7RJQ8</accession>
<feature type="transmembrane region" description="Helical" evidence="4">
    <location>
        <begin position="170"/>
        <end position="192"/>
    </location>
</feature>
<evidence type="ECO:0000256" key="1">
    <source>
        <dbReference type="ARBA" id="ARBA00022692"/>
    </source>
</evidence>
<keyword evidence="2 4" id="KW-1133">Transmembrane helix</keyword>
<proteinExistence type="predicted"/>
<dbReference type="EMBL" id="JACTVA010000008">
    <property type="protein sequence ID" value="MBC9206546.1"/>
    <property type="molecule type" value="Genomic_DNA"/>
</dbReference>
<dbReference type="Proteomes" id="UP000626026">
    <property type="component" value="Unassembled WGS sequence"/>
</dbReference>
<evidence type="ECO:0000256" key="3">
    <source>
        <dbReference type="ARBA" id="ARBA00023136"/>
    </source>
</evidence>
<dbReference type="Pfam" id="PF07690">
    <property type="entry name" value="MFS_1"/>
    <property type="match status" value="1"/>
</dbReference>
<feature type="transmembrane region" description="Helical" evidence="4">
    <location>
        <begin position="12"/>
        <end position="34"/>
    </location>
</feature>
<dbReference type="InterPro" id="IPR050327">
    <property type="entry name" value="Proton-linked_MCT"/>
</dbReference>
<dbReference type="PANTHER" id="PTHR11360">
    <property type="entry name" value="MONOCARBOXYLATE TRANSPORTER"/>
    <property type="match status" value="1"/>
</dbReference>
<evidence type="ECO:0000256" key="2">
    <source>
        <dbReference type="ARBA" id="ARBA00022989"/>
    </source>
</evidence>